<keyword evidence="2 3" id="KW-0040">ANK repeat</keyword>
<evidence type="ECO:0000313" key="4">
    <source>
        <dbReference type="EMBL" id="TKA75477.1"/>
    </source>
</evidence>
<keyword evidence="1" id="KW-0677">Repeat</keyword>
<feature type="repeat" description="ANK" evidence="3">
    <location>
        <begin position="187"/>
        <end position="219"/>
    </location>
</feature>
<dbReference type="SMART" id="SM00248">
    <property type="entry name" value="ANK"/>
    <property type="match status" value="2"/>
</dbReference>
<reference evidence="4 5" key="1">
    <citation type="submission" date="2017-03" db="EMBL/GenBank/DDBJ databases">
        <title>Genomes of endolithic fungi from Antarctica.</title>
        <authorList>
            <person name="Coleine C."/>
            <person name="Masonjones S."/>
            <person name="Stajich J.E."/>
        </authorList>
    </citation>
    <scope>NUCLEOTIDE SEQUENCE [LARGE SCALE GENOMIC DNA]</scope>
    <source>
        <strain evidence="4 5">CCFEE 5184</strain>
    </source>
</reference>
<dbReference type="Gene3D" id="1.25.40.20">
    <property type="entry name" value="Ankyrin repeat-containing domain"/>
    <property type="match status" value="2"/>
</dbReference>
<accession>A0A4U0XH80</accession>
<dbReference type="InterPro" id="IPR002110">
    <property type="entry name" value="Ankyrin_rpt"/>
</dbReference>
<dbReference type="PROSITE" id="PS50297">
    <property type="entry name" value="ANK_REP_REGION"/>
    <property type="match status" value="1"/>
</dbReference>
<evidence type="ECO:0000256" key="3">
    <source>
        <dbReference type="PROSITE-ProRule" id="PRU00023"/>
    </source>
</evidence>
<dbReference type="Proteomes" id="UP000309340">
    <property type="component" value="Unassembled WGS sequence"/>
</dbReference>
<keyword evidence="5" id="KW-1185">Reference proteome</keyword>
<gene>
    <name evidence="4" type="ORF">B0A55_04575</name>
</gene>
<dbReference type="OrthoDB" id="341259at2759"/>
<protein>
    <submittedName>
        <fullName evidence="4">Uncharacterized protein</fullName>
    </submittedName>
</protein>
<dbReference type="InterPro" id="IPR036770">
    <property type="entry name" value="Ankyrin_rpt-contain_sf"/>
</dbReference>
<comment type="caution">
    <text evidence="4">The sequence shown here is derived from an EMBL/GenBank/DDBJ whole genome shotgun (WGS) entry which is preliminary data.</text>
</comment>
<evidence type="ECO:0000256" key="1">
    <source>
        <dbReference type="ARBA" id="ARBA00022737"/>
    </source>
</evidence>
<dbReference type="PROSITE" id="PS50088">
    <property type="entry name" value="ANK_REPEAT"/>
    <property type="match status" value="1"/>
</dbReference>
<dbReference type="AlphaFoldDB" id="A0A4U0XH80"/>
<dbReference type="PANTHER" id="PTHR24198:SF165">
    <property type="entry name" value="ANKYRIN REPEAT-CONTAINING PROTEIN-RELATED"/>
    <property type="match status" value="1"/>
</dbReference>
<dbReference type="STRING" id="329884.A0A4U0XH80"/>
<evidence type="ECO:0000256" key="2">
    <source>
        <dbReference type="ARBA" id="ARBA00023043"/>
    </source>
</evidence>
<dbReference type="PANTHER" id="PTHR24198">
    <property type="entry name" value="ANKYRIN REPEAT AND PROTEIN KINASE DOMAIN-CONTAINING PROTEIN"/>
    <property type="match status" value="1"/>
</dbReference>
<evidence type="ECO:0000313" key="5">
    <source>
        <dbReference type="Proteomes" id="UP000309340"/>
    </source>
</evidence>
<dbReference type="SUPFAM" id="SSF48403">
    <property type="entry name" value="Ankyrin repeat"/>
    <property type="match status" value="1"/>
</dbReference>
<sequence>MDPLSVAANIIAVTQAVTTSGMLLSKVLQLRHASGEYQALFNEVEALRSLLLIIKTALVRITGSKLYEEIREPVQVLLFSVQSAVQDLHTGGQQRAVNSGRPEAYNFLIGVGAQQAVEEGSRGNRTAQAMALSTTDYRDYVLDDDAVAEELGFTVLHLSVALPSSERPLTEQSLKRQHENINARDRNGMTPLSWACRRGDLAATELLIDWNADVNSQDKLGRSLSVRSDSGNTISSMLSFASRSTGSRRSRQLLLAPAVATKSSAWTFTKDGDTILHLAARHAGTAVMKVLAGADLRGIDPDQRSRRGSTPDDCFYQHRDEDLLVDRSPSEQAEQAWEGLMSAVMLQNGLIGRVEDAEESCTAINDHDDKRQDKNEAFSKFQSSFSGIQLDESAVMGEDAIFVDAMRSSALLDAEERSMKLD</sequence>
<organism evidence="4 5">
    <name type="scientific">Friedmanniomyces simplex</name>
    <dbReference type="NCBI Taxonomy" id="329884"/>
    <lineage>
        <taxon>Eukaryota</taxon>
        <taxon>Fungi</taxon>
        <taxon>Dikarya</taxon>
        <taxon>Ascomycota</taxon>
        <taxon>Pezizomycotina</taxon>
        <taxon>Dothideomycetes</taxon>
        <taxon>Dothideomycetidae</taxon>
        <taxon>Mycosphaerellales</taxon>
        <taxon>Teratosphaeriaceae</taxon>
        <taxon>Friedmanniomyces</taxon>
    </lineage>
</organism>
<proteinExistence type="predicted"/>
<name>A0A4U0XH80_9PEZI</name>
<dbReference type="Pfam" id="PF00023">
    <property type="entry name" value="Ank"/>
    <property type="match status" value="2"/>
</dbReference>
<dbReference type="EMBL" id="NAJQ01000192">
    <property type="protein sequence ID" value="TKA75477.1"/>
    <property type="molecule type" value="Genomic_DNA"/>
</dbReference>